<feature type="compositionally biased region" description="Polar residues" evidence="2">
    <location>
        <begin position="756"/>
        <end position="767"/>
    </location>
</feature>
<reference evidence="4" key="2">
    <citation type="submission" date="2025-08" db="UniProtKB">
        <authorList>
            <consortium name="Ensembl"/>
        </authorList>
    </citation>
    <scope>IDENTIFICATION</scope>
</reference>
<gene>
    <name evidence="4" type="primary">FAM135B</name>
</gene>
<evidence type="ECO:0000256" key="1">
    <source>
        <dbReference type="ARBA" id="ARBA00007949"/>
    </source>
</evidence>
<evidence type="ECO:0000256" key="2">
    <source>
        <dbReference type="SAM" id="MobiDB-lite"/>
    </source>
</evidence>
<dbReference type="Pfam" id="PF05057">
    <property type="entry name" value="DUF676"/>
    <property type="match status" value="1"/>
</dbReference>
<evidence type="ECO:0000313" key="4">
    <source>
        <dbReference type="Ensembl" id="ENSTGUP00000035582.1"/>
    </source>
</evidence>
<dbReference type="FunCoup" id="A0A674HLR9">
    <property type="interactions" value="20"/>
</dbReference>
<protein>
    <submittedName>
        <fullName evidence="4">Family with sequence similarity 135 member B</fullName>
    </submittedName>
</protein>
<name>A0A674HLR9_TAEGU</name>
<dbReference type="Proteomes" id="UP000007754">
    <property type="component" value="Chromosome 2"/>
</dbReference>
<feature type="region of interest" description="Disordered" evidence="2">
    <location>
        <begin position="987"/>
        <end position="1013"/>
    </location>
</feature>
<dbReference type="InterPro" id="IPR044294">
    <property type="entry name" value="Lipase-like"/>
</dbReference>
<proteinExistence type="inferred from homology"/>
<dbReference type="InParanoid" id="A0A674HLR9"/>
<organism evidence="4 5">
    <name type="scientific">Taeniopygia guttata</name>
    <name type="common">Zebra finch</name>
    <name type="synonym">Poephila guttata</name>
    <dbReference type="NCBI Taxonomy" id="59729"/>
    <lineage>
        <taxon>Eukaryota</taxon>
        <taxon>Metazoa</taxon>
        <taxon>Chordata</taxon>
        <taxon>Craniata</taxon>
        <taxon>Vertebrata</taxon>
        <taxon>Euteleostomi</taxon>
        <taxon>Archelosauria</taxon>
        <taxon>Archosauria</taxon>
        <taxon>Dinosauria</taxon>
        <taxon>Saurischia</taxon>
        <taxon>Theropoda</taxon>
        <taxon>Coelurosauria</taxon>
        <taxon>Aves</taxon>
        <taxon>Neognathae</taxon>
        <taxon>Neoaves</taxon>
        <taxon>Telluraves</taxon>
        <taxon>Australaves</taxon>
        <taxon>Passeriformes</taxon>
        <taxon>Passeroidea</taxon>
        <taxon>Estrildidae</taxon>
        <taxon>Estrildinae</taxon>
        <taxon>Taeniopygia</taxon>
    </lineage>
</organism>
<dbReference type="InterPro" id="IPR029058">
    <property type="entry name" value="AB_hydrolase_fold"/>
</dbReference>
<dbReference type="OMA" id="HFHPRKG"/>
<feature type="compositionally biased region" description="Polar residues" evidence="2">
    <location>
        <begin position="490"/>
        <end position="499"/>
    </location>
</feature>
<dbReference type="Ensembl" id="ENSTGUT00000033673.1">
    <property type="protein sequence ID" value="ENSTGUP00000035582.1"/>
    <property type="gene ID" value="ENSTGUG00000012621.2"/>
</dbReference>
<accession>A0A674HLR9</accession>
<dbReference type="CTD" id="51059"/>
<dbReference type="Gene3D" id="3.40.50.1820">
    <property type="entry name" value="alpha/beta hydrolase"/>
    <property type="match status" value="1"/>
</dbReference>
<dbReference type="SUPFAM" id="SSF53474">
    <property type="entry name" value="alpha/beta-Hydrolases"/>
    <property type="match status" value="1"/>
</dbReference>
<reference evidence="4 5" key="1">
    <citation type="journal article" date="2010" name="Nature">
        <title>The genome of a songbird.</title>
        <authorList>
            <person name="Warren W.C."/>
            <person name="Clayton D.F."/>
            <person name="Ellegren H."/>
            <person name="Arnold A.P."/>
            <person name="Hillier L.W."/>
            <person name="Kunstner A."/>
            <person name="Searle S."/>
            <person name="White S."/>
            <person name="Vilella A.J."/>
            <person name="Fairley S."/>
            <person name="Heger A."/>
            <person name="Kong L."/>
            <person name="Ponting C.P."/>
            <person name="Jarvis E.D."/>
            <person name="Mello C.V."/>
            <person name="Minx P."/>
            <person name="Lovell P."/>
            <person name="Velho T.A."/>
            <person name="Ferris M."/>
            <person name="Balakrishnan C.N."/>
            <person name="Sinha S."/>
            <person name="Blatti C."/>
            <person name="London S.E."/>
            <person name="Li Y."/>
            <person name="Lin Y.C."/>
            <person name="George J."/>
            <person name="Sweedler J."/>
            <person name="Southey B."/>
            <person name="Gunaratne P."/>
            <person name="Watson M."/>
            <person name="Nam K."/>
            <person name="Backstrom N."/>
            <person name="Smeds L."/>
            <person name="Nabholz B."/>
            <person name="Itoh Y."/>
            <person name="Whitney O."/>
            <person name="Pfenning A.R."/>
            <person name="Howard J."/>
            <person name="Volker M."/>
            <person name="Skinner B.M."/>
            <person name="Griffin D.K."/>
            <person name="Ye L."/>
            <person name="McLaren W.M."/>
            <person name="Flicek P."/>
            <person name="Quesada V."/>
            <person name="Velasco G."/>
            <person name="Lopez-Otin C."/>
            <person name="Puente X.S."/>
            <person name="Olender T."/>
            <person name="Lancet D."/>
            <person name="Smit A.F."/>
            <person name="Hubley R."/>
            <person name="Konkel M.K."/>
            <person name="Walker J.A."/>
            <person name="Batzer M.A."/>
            <person name="Gu W."/>
            <person name="Pollock D.D."/>
            <person name="Chen L."/>
            <person name="Cheng Z."/>
            <person name="Eichler E.E."/>
            <person name="Stapley J."/>
            <person name="Slate J."/>
            <person name="Ekblom R."/>
            <person name="Birkhead T."/>
            <person name="Burke T."/>
            <person name="Burt D."/>
            <person name="Scharff C."/>
            <person name="Adam I."/>
            <person name="Richard H."/>
            <person name="Sultan M."/>
            <person name="Soldatov A."/>
            <person name="Lehrach H."/>
            <person name="Edwards S.V."/>
            <person name="Yang S.P."/>
            <person name="Li X."/>
            <person name="Graves T."/>
            <person name="Fulton L."/>
            <person name="Nelson J."/>
            <person name="Chinwalla A."/>
            <person name="Hou S."/>
            <person name="Mardis E.R."/>
            <person name="Wilson R.K."/>
        </authorList>
    </citation>
    <scope>NUCLEOTIDE SEQUENCE [LARGE SCALE GENOMIC DNA]</scope>
</reference>
<feature type="compositionally biased region" description="Basic and acidic residues" evidence="2">
    <location>
        <begin position="503"/>
        <end position="518"/>
    </location>
</feature>
<dbReference type="OrthoDB" id="273452at2759"/>
<feature type="region of interest" description="Disordered" evidence="2">
    <location>
        <begin position="475"/>
        <end position="538"/>
    </location>
</feature>
<dbReference type="InterPro" id="IPR007751">
    <property type="entry name" value="DUF676_lipase-like"/>
</dbReference>
<dbReference type="PANTHER" id="PTHR12482">
    <property type="entry name" value="LIPASE ROG1-RELATED-RELATED"/>
    <property type="match status" value="1"/>
</dbReference>
<dbReference type="GeneTree" id="ENSGT00940000156079"/>
<dbReference type="PANTHER" id="PTHR12482:SF3">
    <property type="entry name" value="PROTEIN FAM135B"/>
    <property type="match status" value="1"/>
</dbReference>
<evidence type="ECO:0000259" key="3">
    <source>
        <dbReference type="Pfam" id="PF05057"/>
    </source>
</evidence>
<feature type="domain" description="DUF676" evidence="3">
    <location>
        <begin position="1146"/>
        <end position="1339"/>
    </location>
</feature>
<comment type="similarity">
    <text evidence="1">Belongs to the FAM135 family.</text>
</comment>
<feature type="compositionally biased region" description="Basic and acidic residues" evidence="2">
    <location>
        <begin position="776"/>
        <end position="794"/>
    </location>
</feature>
<dbReference type="FunFam" id="3.40.50.1820:FF:000004">
    <property type="entry name" value="Protein FAM135A isoform a"/>
    <property type="match status" value="1"/>
</dbReference>
<dbReference type="InterPro" id="IPR022122">
    <property type="entry name" value="DUF3657"/>
</dbReference>
<dbReference type="KEGG" id="tgu:100227463"/>
<reference evidence="4" key="3">
    <citation type="submission" date="2025-09" db="UniProtKB">
        <authorList>
            <consortium name="Ensembl"/>
        </authorList>
    </citation>
    <scope>IDENTIFICATION</scope>
</reference>
<feature type="region of interest" description="Disordered" evidence="2">
    <location>
        <begin position="753"/>
        <end position="794"/>
    </location>
</feature>
<dbReference type="Pfam" id="PF12394">
    <property type="entry name" value="DUF3657"/>
    <property type="match status" value="1"/>
</dbReference>
<evidence type="ECO:0000313" key="5">
    <source>
        <dbReference type="Proteomes" id="UP000007754"/>
    </source>
</evidence>
<keyword evidence="5" id="KW-1185">Reference proteome</keyword>
<sequence length="1415" mass="158013">MSEVQGTVEFSVELHKFHNVDLFQRGYYQIRAGLKIPSRIPHRLFATIAGQTGDSSLCSTCVHENNVYSRIFQILYRNEEIVLNETMNFRVHLLLDGERVEDALNEADFQLKLDLHFTDSDQQLRDVPAIPMISSRTLCLHFHPHRGLHHHVPVMFDYFHLSVVSVTVHASLVALHQPLISFARPGKGSWLGKGNLEAGADQSSMSLENLVFGAGYCKPTSSEGSFYVPSENCMQHAYKWHKDLCLLLLNAQRGLHTYYTLLMNEIPDLPQLKLEELSVEETVSQLCMELQLLSNPEKIAEQISKDLAWLCSHLLALWTQFLEVATLHPEITAYLTQEHHMLRVRRFSEAFFYTEHQKPAVLMFQEGLIQSHAQISTEIRNSDYFTSMPPLPAECLDIDGDWNTLPVIFEDRYTDMPCKDQNLEVFPDFESPANTQMDVKLENEDCASDDATAVMKGGFEKDTPLIHTDRINRNPSCPHSSTEAAAKGLNQHSTSQVCTINKEGQRKPENIFVSREETISDSEPGNTEHMSEDFKTSEEVLLKDNRLGADVVCGDMEPSNKDSHKREPMLIVSAQHECGACGTDGLEDSTEIHELDEFGHPETNFTSSELALNELTTLGKPEDVDTKAHLPVLKALPSHSCEVKSVTKEQRSEESEDFTLMSGVIKRSSSIISDSGIESEPSSVAWSDARSRALELPSDREILHHLVRRHAIHRNSLEGGHTESNTSLPSGIQASLTSISSLPFEEEEREVELTKLTKSVSAPQISSPEEPPEEVDISKHSEATSGDSDHNLRSCMETEDKDGKIIMDFSECQMTTESGQIEQRRHPNLLLKHSSSNTELQGDEEKGFPDTCYSLENTRPPICPNQLQVNVSECLSLESNGECSLKTPRACNYLDKNIDKVDTCIEDPKDKLNPDSLKVQQGCRISGEESFSQSIKVVPDFCYLVTAPSDTSTEFGSLRGECGSSLADESPAVCAELQGLQEIELNDSSASAEPAAGSHQAEHPQEPNSQENKLIVNGTGFPLAATEGVALESRKAADVVNMSISCTATCLPFSSVLKETPAVAGSSAKQAAFPITRQPLGSFGVVCPNSDEMDEETNERMLNFYQAKEKFKKEMKIEGFLYSDLSVLASDIPYFPPEEEEENLEDGIHLVVCVHGLDGNSADLRLVKTFIELGLPGGKLDFLMSERNQTDTFADFDTMTDRLLDEIIQHIQLYNLSISRISFIGHSLGNVIIRSVLTRPRFRYYLNKLHTFLSLSGPHLGTLYNNSTLVSTGLWLMQKLKKSGSLLQLTFRDNADLRKCFLYQLSQKTGLQYFKNVVLVASPQDRYVPFHSARIEMCKNALKDRHTGPVYAEMINNLLQPLIGAKDCTLIRHNVFHALPNTANTLIGRAAHIAVLDSELFLEKFFLVAGLNYFK</sequence>
<feature type="compositionally biased region" description="Basic and acidic residues" evidence="2">
    <location>
        <begin position="529"/>
        <end position="538"/>
    </location>
</feature>